<comment type="subcellular location">
    <subcellularLocation>
        <location evidence="1">Secreted</location>
        <location evidence="1">Cell wall</location>
        <topology evidence="1">Peptidoglycan-anchor</topology>
    </subcellularLocation>
</comment>
<feature type="domain" description="Gram-positive cocci surface proteins LPxTG" evidence="7">
    <location>
        <begin position="1671"/>
        <end position="1705"/>
    </location>
</feature>
<dbReference type="NCBIfam" id="NF043031">
    <property type="entry name" value="SIALI-17"/>
    <property type="match status" value="1"/>
</dbReference>
<keyword evidence="9" id="KW-1185">Reference proteome</keyword>
<feature type="compositionally biased region" description="Basic and acidic residues" evidence="6">
    <location>
        <begin position="188"/>
        <end position="215"/>
    </location>
</feature>
<evidence type="ECO:0000256" key="2">
    <source>
        <dbReference type="ARBA" id="ARBA00022512"/>
    </source>
</evidence>
<feature type="region of interest" description="Disordered" evidence="6">
    <location>
        <begin position="1656"/>
        <end position="1682"/>
    </location>
</feature>
<sequence>MLFNRHGLQQKNWRMVKKGKHILFGCSLFFVVGGTGIAGSQVVHASEINSSEVIVKEGVVDKITGEKQRDNTSVLEKEKSVEGSNDKTIEKTIQNQDIEKAAEKREVEKSESNESTKNPVKKEVNKKELKDLVDKIKNTDISKKTEKSVKELNLILSRAEKTLDNKEITQEEIGKEIKDLKEAFEKLEDKSEKEKAKSKKEEKSNLENNTKEKQQENTTGDVARKHNEKITKVTETVTEIHSIANQINYEFSESEKELVKTAEKLPTFYNSDKYNEETIQKLLKEVIYLRNKVANRMTRAHSGRRDPRNGKMIEINGESTFRGIRFTPLENRQNDKVVSNANTNLTYFNSDNFWIRTQVKGEKFRHDSSNTYYLVKKVTLSGKPFKDLSIIVSSGTGDRRAPVMIDNINNPNVQAGILGTIGSNGIITPGNYQVVLTVNDTVSPANNYNIIYNVTIKPQSERNTVNNLTPTYVDDVRHLTETEKNALIEKFKTEHPNVVNRANHIDFDHAEVSADGATMTIHFKDGFSPKTIQTNAQNDAIAKYQNLTALYGDPHDFYKNPRNLVKSKTGNELPSTVDVQWKTPFNLQQPGTRNAVVTVTYQNGTVKDVSTPYTVLDFVGKQDKRINQHQSGELGDARSYITLSNGTAPATDLTIRWKGGSSTVDTSTAGVQHKEIEILRGNHLMKTVTIPVEIVDNINPTITAPDSVLLTRLEGLPSEINISAQDNNKGVGLKDSNPITVENLPNPLFYNPRTSKIEINGVIPNNFQNGKSSIQVTVKAVDKKGNTATKNITFNIQSQTQKYTAVANPKIQEVSHAQTPDPGTSINKNGLPAGTTYTWATTPSTTTGPGEKAGVVTVTYPDGSKDTVNVTVSVRKLSDEYEPTGNKIVRNQNVPVTNDDLKAAVTISNNGNSKVKSVTPVGTISTTNAGTSTIKATVTYLDDTTDPVDIPLEVKDVTAPTIQTPSDRQNWDLIALDRTLPSITVTSVDNNGGTGIKSTTVTGLPDFLVYDNTTKTIKFKNGVQEVTKLPVGQDSKTYTATIQVTDNANNPSQRQVTITVKSMTTKYNATPNGQKQTVSYGATPDAGTSINKNGLPAGTTYTWTTTPSTTTGPGEKAGVVTVTYPDGSKDTVNVTVNVRRLADEYAPTGTKITKNQNESVSNDELKAAVTINNNGNSKVKSVTPVGTISTAEFGNKTINATVTYLDDTTDPVTIPLEVKDVTKPTIQTPTDRQNWDLIALDRTLPSIKVTTTDNPGGSGVKSTTVTGLPNFLTYDEATKTIKFKNGVQEVTKLPVGTNEQSYNVTIQVTDNANNSNSIQVTITVKSMMTKFNPAPLPQTVDNGTVPDAEASVDKKNAPSGTTVRWKETPEVTTPGEHTGVAIVHYPDGSEEEVDVPITVKPQKDTYNPVGKPQTVDNGTVPDAEASVDKKNAPSGTTVRWKETPEVTTPGEHTGVAIVHYPDGSEEEVDVPIVVRHSNEKGIPEVQQALPEFNGGANGDSEVHRALPEFNGGVNGDPEIHRALPEFAGGVNGDPEVQPESPEFTGGVKGEPEIQPALPEFNGGVNGDPEVQPELPEFNGGVNGESEIQPALPEFKGGVNGESEIQPALPEFNGGVNGESEIQPALPEFNGGVNGDPEIHSELPNYVGIDNNESEIRSNLRDKTSSVPTKRLANTGQSQNNSELAGLGLAIVGLFAAIKRRKKEEE</sequence>
<protein>
    <submittedName>
        <fullName evidence="8">LPXTG-motif cell wall anchor domain protein</fullName>
    </submittedName>
</protein>
<dbReference type="eggNOG" id="COG3147">
    <property type="taxonomic scope" value="Bacteria"/>
</dbReference>
<feature type="region of interest" description="Disordered" evidence="6">
    <location>
        <begin position="188"/>
        <end position="225"/>
    </location>
</feature>
<dbReference type="Pfam" id="PF05345">
    <property type="entry name" value="He_PIG"/>
    <property type="match status" value="1"/>
</dbReference>
<dbReference type="NCBIfam" id="TIGR02331">
    <property type="entry name" value="rib_alpha"/>
    <property type="match status" value="4"/>
</dbReference>
<evidence type="ECO:0000256" key="4">
    <source>
        <dbReference type="ARBA" id="ARBA00022729"/>
    </source>
</evidence>
<comment type="caution">
    <text evidence="8">The sequence shown here is derived from an EMBL/GenBank/DDBJ whole genome shotgun (WGS) entry which is preliminary data.</text>
</comment>
<evidence type="ECO:0000256" key="1">
    <source>
        <dbReference type="ARBA" id="ARBA00004168"/>
    </source>
</evidence>
<feature type="compositionally biased region" description="Basic and acidic residues" evidence="6">
    <location>
        <begin position="97"/>
        <end position="123"/>
    </location>
</feature>
<name>C5NVX2_9BACL</name>
<proteinExistence type="predicted"/>
<dbReference type="Gene3D" id="1.20.1270.90">
    <property type="entry name" value="AF1782-like"/>
    <property type="match status" value="1"/>
</dbReference>
<dbReference type="Gene3D" id="2.60.40.10">
    <property type="entry name" value="Immunoglobulins"/>
    <property type="match status" value="3"/>
</dbReference>
<reference evidence="8" key="2">
    <citation type="submission" date="2009-06" db="EMBL/GenBank/DDBJ databases">
        <authorList>
            <person name="Sebastian Y."/>
            <person name="Madupu R."/>
            <person name="Durkin A.S."/>
            <person name="Torralba M."/>
            <person name="Methe B."/>
            <person name="Sutton G.G."/>
            <person name="Strausberg R.L."/>
            <person name="Nelson K.E."/>
        </authorList>
    </citation>
    <scope>NUCLEOTIDE SEQUENCE [LARGE SCALE GENOMIC DNA]</scope>
    <source>
        <strain evidence="8">ATCC 10379</strain>
    </source>
</reference>
<feature type="compositionally biased region" description="Polar residues" evidence="6">
    <location>
        <begin position="1664"/>
        <end position="1682"/>
    </location>
</feature>
<dbReference type="InterPro" id="IPR059115">
    <property type="entry name" value="Rib"/>
</dbReference>
<dbReference type="InterPro" id="IPR019931">
    <property type="entry name" value="LPXTG_anchor"/>
</dbReference>
<dbReference type="InterPro" id="IPR012706">
    <property type="entry name" value="Rib_alpha_Esp_rpt"/>
</dbReference>
<gene>
    <name evidence="8" type="ORF">GEMHA0001_0783</name>
</gene>
<feature type="region of interest" description="Disordered" evidence="6">
    <location>
        <begin position="69"/>
        <end position="123"/>
    </location>
</feature>
<evidence type="ECO:0000256" key="5">
    <source>
        <dbReference type="ARBA" id="ARBA00023088"/>
    </source>
</evidence>
<dbReference type="PROSITE" id="PS50847">
    <property type="entry name" value="GRAM_POS_ANCHORING"/>
    <property type="match status" value="1"/>
</dbReference>
<dbReference type="RefSeq" id="WP_003144298.1">
    <property type="nucleotide sequence ID" value="NZ_ACDZ02000008.1"/>
</dbReference>
<dbReference type="Proteomes" id="UP000006004">
    <property type="component" value="Unassembled WGS sequence"/>
</dbReference>
<keyword evidence="2" id="KW-0134">Cell wall</keyword>
<reference evidence="8" key="1">
    <citation type="submission" date="2009-01" db="EMBL/GenBank/DDBJ databases">
        <authorList>
            <person name="Fulton L."/>
            <person name="Clifton S."/>
            <person name="Chinwalla A.T."/>
            <person name="Mitreva M."/>
            <person name="Sodergren E."/>
            <person name="Weinstock G."/>
            <person name="Clifton S."/>
            <person name="Dooling D.J."/>
            <person name="Fulton B."/>
            <person name="Minx P."/>
            <person name="Pepin K.H."/>
            <person name="Johnson M."/>
            <person name="Bhonagiri V."/>
            <person name="Nash W.E."/>
            <person name="Mardis E.R."/>
            <person name="Wilson R.K."/>
        </authorList>
    </citation>
    <scope>NUCLEOTIDE SEQUENCE [LARGE SCALE GENOMIC DNA]</scope>
    <source>
        <strain evidence="8">ATCC 10379</strain>
    </source>
</reference>
<keyword evidence="5" id="KW-0572">Peptidoglycan-anchor</keyword>
<evidence type="ECO:0000313" key="8">
    <source>
        <dbReference type="EMBL" id="EER68693.1"/>
    </source>
</evidence>
<dbReference type="InterPro" id="IPR049964">
    <property type="entry name" value="NanA_rpt"/>
</dbReference>
<dbReference type="Gene3D" id="3.10.20.890">
    <property type="match status" value="1"/>
</dbReference>
<accession>C5NVX2</accession>
<dbReference type="EMBL" id="ACDZ02000008">
    <property type="protein sequence ID" value="EER68693.1"/>
    <property type="molecule type" value="Genomic_DNA"/>
</dbReference>
<feature type="region of interest" description="Disordered" evidence="6">
    <location>
        <begin position="1401"/>
        <end position="1437"/>
    </location>
</feature>
<evidence type="ECO:0000256" key="6">
    <source>
        <dbReference type="SAM" id="MobiDB-lite"/>
    </source>
</evidence>
<feature type="compositionally biased region" description="Basic and acidic residues" evidence="6">
    <location>
        <begin position="69"/>
        <end position="90"/>
    </location>
</feature>
<organism evidence="8 9">
    <name type="scientific">Gemella haemolysans ATCC 10379</name>
    <dbReference type="NCBI Taxonomy" id="546270"/>
    <lineage>
        <taxon>Bacteria</taxon>
        <taxon>Bacillati</taxon>
        <taxon>Bacillota</taxon>
        <taxon>Bacilli</taxon>
        <taxon>Bacillales</taxon>
        <taxon>Gemellaceae</taxon>
        <taxon>Gemella</taxon>
    </lineage>
</organism>
<keyword evidence="4" id="KW-0732">Signal</keyword>
<keyword evidence="3" id="KW-0964">Secreted</keyword>
<dbReference type="InterPro" id="IPR013783">
    <property type="entry name" value="Ig-like_fold"/>
</dbReference>
<evidence type="ECO:0000313" key="9">
    <source>
        <dbReference type="Proteomes" id="UP000006004"/>
    </source>
</evidence>
<evidence type="ECO:0000259" key="7">
    <source>
        <dbReference type="PROSITE" id="PS50847"/>
    </source>
</evidence>
<dbReference type="eggNOG" id="COG2911">
    <property type="taxonomic scope" value="Bacteria"/>
</dbReference>
<dbReference type="Pfam" id="PF08428">
    <property type="entry name" value="Rib"/>
    <property type="match status" value="7"/>
</dbReference>
<dbReference type="OrthoDB" id="2417389at2"/>
<evidence type="ECO:0000256" key="3">
    <source>
        <dbReference type="ARBA" id="ARBA00022525"/>
    </source>
</evidence>
<dbReference type="NCBIfam" id="TIGR01167">
    <property type="entry name" value="LPXTG_anchor"/>
    <property type="match status" value="1"/>
</dbReference>